<sequence>MKRILKTGADAAPSPALPAGYDSRERGCDPWKIAWNPVWTIDAQGHVTFGV</sequence>
<name>A0ABU3YBV1_9SPHN</name>
<organism evidence="2 3">
    <name type="scientific">Sphingomonas agrestis</name>
    <dbReference type="NCBI Taxonomy" id="3080540"/>
    <lineage>
        <taxon>Bacteria</taxon>
        <taxon>Pseudomonadati</taxon>
        <taxon>Pseudomonadota</taxon>
        <taxon>Alphaproteobacteria</taxon>
        <taxon>Sphingomonadales</taxon>
        <taxon>Sphingomonadaceae</taxon>
        <taxon>Sphingomonas</taxon>
    </lineage>
</organism>
<reference evidence="2 3" key="1">
    <citation type="submission" date="2023-10" db="EMBL/GenBank/DDBJ databases">
        <title>Sphingomonas sp. HF-S4 16S ribosomal RNA gene Genome sequencing and assembly.</title>
        <authorList>
            <person name="Lee H."/>
        </authorList>
    </citation>
    <scope>NUCLEOTIDE SEQUENCE [LARGE SCALE GENOMIC DNA]</scope>
    <source>
        <strain evidence="2 3">HF-S4</strain>
    </source>
</reference>
<dbReference type="EMBL" id="JAWJEJ010000002">
    <property type="protein sequence ID" value="MDV3458875.1"/>
    <property type="molecule type" value="Genomic_DNA"/>
</dbReference>
<dbReference type="Proteomes" id="UP001273531">
    <property type="component" value="Unassembled WGS sequence"/>
</dbReference>
<evidence type="ECO:0000313" key="2">
    <source>
        <dbReference type="EMBL" id="MDV3458875.1"/>
    </source>
</evidence>
<accession>A0ABU3YBV1</accession>
<gene>
    <name evidence="2" type="ORF">RZN05_17895</name>
</gene>
<dbReference type="RefSeq" id="WP_317228042.1">
    <property type="nucleotide sequence ID" value="NZ_JAWJEJ010000002.1"/>
</dbReference>
<evidence type="ECO:0000313" key="3">
    <source>
        <dbReference type="Proteomes" id="UP001273531"/>
    </source>
</evidence>
<evidence type="ECO:0000256" key="1">
    <source>
        <dbReference type="SAM" id="MobiDB-lite"/>
    </source>
</evidence>
<protein>
    <submittedName>
        <fullName evidence="2">Uncharacterized protein</fullName>
    </submittedName>
</protein>
<comment type="caution">
    <text evidence="2">The sequence shown here is derived from an EMBL/GenBank/DDBJ whole genome shotgun (WGS) entry which is preliminary data.</text>
</comment>
<feature type="region of interest" description="Disordered" evidence="1">
    <location>
        <begin position="1"/>
        <end position="22"/>
    </location>
</feature>
<proteinExistence type="predicted"/>
<keyword evidence="3" id="KW-1185">Reference proteome</keyword>